<dbReference type="InterPro" id="IPR011447">
    <property type="entry name" value="DUF1552"/>
</dbReference>
<dbReference type="AlphaFoldDB" id="A0A2A5AZI4"/>
<dbReference type="EMBL" id="NVVJ01000029">
    <property type="protein sequence ID" value="PCJ24228.1"/>
    <property type="molecule type" value="Genomic_DNA"/>
</dbReference>
<evidence type="ECO:0000313" key="3">
    <source>
        <dbReference type="Proteomes" id="UP000218327"/>
    </source>
</evidence>
<feature type="signal peptide" evidence="1">
    <location>
        <begin position="1"/>
        <end position="34"/>
    </location>
</feature>
<gene>
    <name evidence="2" type="ORF">COA96_10100</name>
</gene>
<organism evidence="2 3">
    <name type="scientific">SAR86 cluster bacterium</name>
    <dbReference type="NCBI Taxonomy" id="2030880"/>
    <lineage>
        <taxon>Bacteria</taxon>
        <taxon>Pseudomonadati</taxon>
        <taxon>Pseudomonadota</taxon>
        <taxon>Gammaproteobacteria</taxon>
        <taxon>SAR86 cluster</taxon>
    </lineage>
</organism>
<accession>A0A2A5AZI4</accession>
<evidence type="ECO:0000256" key="1">
    <source>
        <dbReference type="SAM" id="SignalP"/>
    </source>
</evidence>
<dbReference type="Pfam" id="PF07586">
    <property type="entry name" value="HXXSHH"/>
    <property type="match status" value="1"/>
</dbReference>
<feature type="chain" id="PRO_5012359400" description="DUF1552 domain-containing protein" evidence="1">
    <location>
        <begin position="35"/>
        <end position="444"/>
    </location>
</feature>
<comment type="caution">
    <text evidence="2">The sequence shown here is derived from an EMBL/GenBank/DDBJ whole genome shotgun (WGS) entry which is preliminary data.</text>
</comment>
<dbReference type="Proteomes" id="UP000218327">
    <property type="component" value="Unassembled WGS sequence"/>
</dbReference>
<protein>
    <recommendedName>
        <fullName evidence="4">DUF1552 domain-containing protein</fullName>
    </recommendedName>
</protein>
<keyword evidence="1" id="KW-0732">Signal</keyword>
<sequence length="444" mass="48759">MIITKKFIPRRAMLRGLGTALALPLLDSMVPALTAQEATAAKPVKRLGVVYIPNGMAMDYWTPTSTGANFELTPVMQPLAPFRDKILPVSGLKLPWDNAPHAGGSAPFLTGSVGNTGETDIRCSVSMDQIVARQFSQHTQLGSLELGMEDRGNSGQCSNSFACIYTNTISWRDTTTPLPMQNNPRIVFERMFGDSTSTDTRARAQRIESGRSILDSVLGTVNDLKRTVGAQDQDKINQYLAGVRDAERRLEKAEEQKDKELPVVERPSGIPSVYSEHAKLMFDLQLLAFQTDLTRVITFMMAREQSSLTYSEIGVAEAHHPLSHHAYDPVKIEQMSKINTFHMQLFSYYLERLDATADADGSLLDNTLLLYGGGISDSHVHNHANLPVLLVGGKNTGIKGGHHVQYHNDEPLSNLMVTVMDKLGVPVETLGNSVEALDIDTVRA</sequence>
<evidence type="ECO:0000313" key="2">
    <source>
        <dbReference type="EMBL" id="PCJ24228.1"/>
    </source>
</evidence>
<name>A0A2A5AZI4_9GAMM</name>
<proteinExistence type="predicted"/>
<evidence type="ECO:0008006" key="4">
    <source>
        <dbReference type="Google" id="ProtNLM"/>
    </source>
</evidence>
<reference evidence="3" key="1">
    <citation type="submission" date="2017-08" db="EMBL/GenBank/DDBJ databases">
        <title>A dynamic microbial community with high functional redundancy inhabits the cold, oxic subseafloor aquifer.</title>
        <authorList>
            <person name="Tully B.J."/>
            <person name="Wheat C.G."/>
            <person name="Glazer B.T."/>
            <person name="Huber J.A."/>
        </authorList>
    </citation>
    <scope>NUCLEOTIDE SEQUENCE [LARGE SCALE GENOMIC DNA]</scope>
</reference>